<accession>A0A941IW71</accession>
<organism evidence="14 15">
    <name type="scientific">Carboxylicivirga sediminis</name>
    <dbReference type="NCBI Taxonomy" id="2006564"/>
    <lineage>
        <taxon>Bacteria</taxon>
        <taxon>Pseudomonadati</taxon>
        <taxon>Bacteroidota</taxon>
        <taxon>Bacteroidia</taxon>
        <taxon>Marinilabiliales</taxon>
        <taxon>Marinilabiliaceae</taxon>
        <taxon>Carboxylicivirga</taxon>
    </lineage>
</organism>
<keyword evidence="5" id="KW-0808">Transferase</keyword>
<dbReference type="InterPro" id="IPR036097">
    <property type="entry name" value="HisK_dim/P_sf"/>
</dbReference>
<reference evidence="14" key="2">
    <citation type="submission" date="2021-04" db="EMBL/GenBank/DDBJ databases">
        <authorList>
            <person name="Zhang T."/>
            <person name="Zhang Y."/>
            <person name="Lu D."/>
            <person name="Zuo D."/>
            <person name="Du Z."/>
        </authorList>
    </citation>
    <scope>NUCLEOTIDE SEQUENCE</scope>
    <source>
        <strain evidence="14">JR1</strain>
    </source>
</reference>
<dbReference type="AlphaFoldDB" id="A0A941IW71"/>
<dbReference type="PANTHER" id="PTHR42878:SF7">
    <property type="entry name" value="SENSOR HISTIDINE KINASE GLRK"/>
    <property type="match status" value="1"/>
</dbReference>
<dbReference type="SMART" id="SM00387">
    <property type="entry name" value="HATPase_c"/>
    <property type="match status" value="1"/>
</dbReference>
<dbReference type="SUPFAM" id="SSF55874">
    <property type="entry name" value="ATPase domain of HSP90 chaperone/DNA topoisomerase II/histidine kinase"/>
    <property type="match status" value="1"/>
</dbReference>
<gene>
    <name evidence="14" type="ORF">KDU71_05255</name>
</gene>
<evidence type="ECO:0000256" key="12">
    <source>
        <dbReference type="ARBA" id="ARBA00023136"/>
    </source>
</evidence>
<dbReference type="CDD" id="cd00075">
    <property type="entry name" value="HATPase"/>
    <property type="match status" value="1"/>
</dbReference>
<keyword evidence="15" id="KW-1185">Reference proteome</keyword>
<dbReference type="GO" id="GO:0016020">
    <property type="term" value="C:membrane"/>
    <property type="evidence" value="ECO:0007669"/>
    <property type="project" value="UniProtKB-SubCell"/>
</dbReference>
<evidence type="ECO:0000256" key="5">
    <source>
        <dbReference type="ARBA" id="ARBA00022679"/>
    </source>
</evidence>
<dbReference type="PANTHER" id="PTHR42878">
    <property type="entry name" value="TWO-COMPONENT HISTIDINE KINASE"/>
    <property type="match status" value="1"/>
</dbReference>
<name>A0A941IW71_9BACT</name>
<keyword evidence="11" id="KW-0902">Two-component regulatory system</keyword>
<dbReference type="SUPFAM" id="SSF55785">
    <property type="entry name" value="PYP-like sensor domain (PAS domain)"/>
    <property type="match status" value="1"/>
</dbReference>
<dbReference type="SUPFAM" id="SSF47384">
    <property type="entry name" value="Homodimeric domain of signal transducing histidine kinase"/>
    <property type="match status" value="1"/>
</dbReference>
<evidence type="ECO:0000256" key="11">
    <source>
        <dbReference type="ARBA" id="ARBA00023012"/>
    </source>
</evidence>
<dbReference type="Gene3D" id="1.10.287.130">
    <property type="match status" value="1"/>
</dbReference>
<evidence type="ECO:0000256" key="9">
    <source>
        <dbReference type="ARBA" id="ARBA00022840"/>
    </source>
</evidence>
<keyword evidence="7" id="KW-0547">Nucleotide-binding</keyword>
<protein>
    <recommendedName>
        <fullName evidence="3">histidine kinase</fullName>
        <ecNumber evidence="3">2.7.13.3</ecNumber>
    </recommendedName>
</protein>
<dbReference type="InterPro" id="IPR035965">
    <property type="entry name" value="PAS-like_dom_sf"/>
</dbReference>
<dbReference type="Gene3D" id="3.30.565.10">
    <property type="entry name" value="Histidine kinase-like ATPase, C-terminal domain"/>
    <property type="match status" value="1"/>
</dbReference>
<dbReference type="Proteomes" id="UP000679220">
    <property type="component" value="Unassembled WGS sequence"/>
</dbReference>
<dbReference type="PRINTS" id="PR00344">
    <property type="entry name" value="BCTRLSENSOR"/>
</dbReference>
<dbReference type="Pfam" id="PF13426">
    <property type="entry name" value="PAS_9"/>
    <property type="match status" value="1"/>
</dbReference>
<keyword evidence="9" id="KW-0067">ATP-binding</keyword>
<feature type="domain" description="Histidine kinase" evidence="13">
    <location>
        <begin position="173"/>
        <end position="394"/>
    </location>
</feature>
<comment type="caution">
    <text evidence="14">The sequence shown here is derived from an EMBL/GenBank/DDBJ whole genome shotgun (WGS) entry which is preliminary data.</text>
</comment>
<comment type="catalytic activity">
    <reaction evidence="1">
        <text>ATP + protein L-histidine = ADP + protein N-phospho-L-histidine.</text>
        <dbReference type="EC" id="2.7.13.3"/>
    </reaction>
</comment>
<dbReference type="PROSITE" id="PS50109">
    <property type="entry name" value="HIS_KIN"/>
    <property type="match status" value="1"/>
</dbReference>
<reference evidence="14" key="1">
    <citation type="journal article" date="2018" name="Int. J. Syst. Evol. Microbiol.">
        <title>Carboxylicivirga sediminis sp. nov., isolated from coastal sediment.</title>
        <authorList>
            <person name="Wang F.Q."/>
            <person name="Ren L.H."/>
            <person name="Zou R.J."/>
            <person name="Sun Y.Z."/>
            <person name="Liu X.J."/>
            <person name="Jiang F."/>
            <person name="Liu L.J."/>
        </authorList>
    </citation>
    <scope>NUCLEOTIDE SEQUENCE</scope>
    <source>
        <strain evidence="14">JR1</strain>
    </source>
</reference>
<dbReference type="InterPro" id="IPR000014">
    <property type="entry name" value="PAS"/>
</dbReference>
<keyword evidence="10" id="KW-1133">Transmembrane helix</keyword>
<dbReference type="RefSeq" id="WP_212188859.1">
    <property type="nucleotide sequence ID" value="NZ_JAGTAR010000005.1"/>
</dbReference>
<dbReference type="InterPro" id="IPR050351">
    <property type="entry name" value="BphY/WalK/GraS-like"/>
</dbReference>
<dbReference type="InterPro" id="IPR003661">
    <property type="entry name" value="HisK_dim/P_dom"/>
</dbReference>
<dbReference type="GO" id="GO:0000156">
    <property type="term" value="F:phosphorelay response regulator activity"/>
    <property type="evidence" value="ECO:0007669"/>
    <property type="project" value="TreeGrafter"/>
</dbReference>
<evidence type="ECO:0000256" key="6">
    <source>
        <dbReference type="ARBA" id="ARBA00022692"/>
    </source>
</evidence>
<dbReference type="GO" id="GO:0030295">
    <property type="term" value="F:protein kinase activator activity"/>
    <property type="evidence" value="ECO:0007669"/>
    <property type="project" value="TreeGrafter"/>
</dbReference>
<keyword evidence="6" id="KW-0812">Transmembrane</keyword>
<keyword evidence="8 14" id="KW-0418">Kinase</keyword>
<dbReference type="InterPro" id="IPR005467">
    <property type="entry name" value="His_kinase_dom"/>
</dbReference>
<dbReference type="SMART" id="SM00091">
    <property type="entry name" value="PAS"/>
    <property type="match status" value="1"/>
</dbReference>
<evidence type="ECO:0000313" key="15">
    <source>
        <dbReference type="Proteomes" id="UP000679220"/>
    </source>
</evidence>
<evidence type="ECO:0000256" key="8">
    <source>
        <dbReference type="ARBA" id="ARBA00022777"/>
    </source>
</evidence>
<evidence type="ECO:0000313" key="14">
    <source>
        <dbReference type="EMBL" id="MBR8534960.1"/>
    </source>
</evidence>
<dbReference type="CDD" id="cd00130">
    <property type="entry name" value="PAS"/>
    <property type="match status" value="1"/>
</dbReference>
<keyword evidence="12" id="KW-0472">Membrane</keyword>
<dbReference type="EMBL" id="JAGTAR010000005">
    <property type="protein sequence ID" value="MBR8534960.1"/>
    <property type="molecule type" value="Genomic_DNA"/>
</dbReference>
<evidence type="ECO:0000256" key="3">
    <source>
        <dbReference type="ARBA" id="ARBA00012438"/>
    </source>
</evidence>
<comment type="subcellular location">
    <subcellularLocation>
        <location evidence="2">Membrane</location>
        <topology evidence="2">Multi-pass membrane protein</topology>
    </subcellularLocation>
</comment>
<evidence type="ECO:0000256" key="10">
    <source>
        <dbReference type="ARBA" id="ARBA00022989"/>
    </source>
</evidence>
<dbReference type="EC" id="2.7.13.3" evidence="3"/>
<proteinExistence type="predicted"/>
<dbReference type="CDD" id="cd00082">
    <property type="entry name" value="HisKA"/>
    <property type="match status" value="1"/>
</dbReference>
<dbReference type="GO" id="GO:0000155">
    <property type="term" value="F:phosphorelay sensor kinase activity"/>
    <property type="evidence" value="ECO:0007669"/>
    <property type="project" value="InterPro"/>
</dbReference>
<dbReference type="InterPro" id="IPR003594">
    <property type="entry name" value="HATPase_dom"/>
</dbReference>
<dbReference type="GO" id="GO:0007234">
    <property type="term" value="P:osmosensory signaling via phosphorelay pathway"/>
    <property type="evidence" value="ECO:0007669"/>
    <property type="project" value="TreeGrafter"/>
</dbReference>
<dbReference type="InterPro" id="IPR004358">
    <property type="entry name" value="Sig_transdc_His_kin-like_C"/>
</dbReference>
<dbReference type="GO" id="GO:0005524">
    <property type="term" value="F:ATP binding"/>
    <property type="evidence" value="ECO:0007669"/>
    <property type="project" value="UniProtKB-KW"/>
</dbReference>
<dbReference type="InterPro" id="IPR036890">
    <property type="entry name" value="HATPase_C_sf"/>
</dbReference>
<evidence type="ECO:0000259" key="13">
    <source>
        <dbReference type="PROSITE" id="PS50109"/>
    </source>
</evidence>
<evidence type="ECO:0000256" key="2">
    <source>
        <dbReference type="ARBA" id="ARBA00004141"/>
    </source>
</evidence>
<dbReference type="Gene3D" id="3.30.450.20">
    <property type="entry name" value="PAS domain"/>
    <property type="match status" value="1"/>
</dbReference>
<keyword evidence="4" id="KW-0597">Phosphoprotein</keyword>
<evidence type="ECO:0000256" key="7">
    <source>
        <dbReference type="ARBA" id="ARBA00022741"/>
    </source>
</evidence>
<dbReference type="Pfam" id="PF02518">
    <property type="entry name" value="HATPase_c"/>
    <property type="match status" value="1"/>
</dbReference>
<evidence type="ECO:0000256" key="4">
    <source>
        <dbReference type="ARBA" id="ARBA00022553"/>
    </source>
</evidence>
<evidence type="ECO:0000256" key="1">
    <source>
        <dbReference type="ARBA" id="ARBA00000085"/>
    </source>
</evidence>
<sequence>MTNEELTAVYNPVPLGICVLNRQKHIVFVNKGFRELLNDKRKQVEGWPLEKLFPVFEQSYFKQRLEQVFNENVPLFLSSGLHGVEVAQGLGKKDAYCEVSLAPLIKRDDHYAEQVVLTVEEVTSTVKQIKQQKNLLKCLRRQLKESEAVKQIMEGVQLELQEANAAKDKLFSIIGHDLKTPFSALVAISDLLMNNSHKDTDGKERRRLYEAIWLTATQGIEFVTNLLNWAQSQSNSITALPCHFDLDKLLSELQAFYRLSMQKKSISMRLTYNTSNSRVFADMDMIKVVLQNLLSNAIKFSRNTQLIEIELVAENGNRTRILVKDKGLGMPAHILKSIMRKKRVKPGLGANMEKGTGIGLSVCHEFLEANNSSLLIESIPGKGSTFSFSLANSAKGFHSQSITDVSEHPN</sequence>